<dbReference type="RefSeq" id="WP_089775507.1">
    <property type="nucleotide sequence ID" value="NZ_FNTX01000002.1"/>
</dbReference>
<evidence type="ECO:0000313" key="1">
    <source>
        <dbReference type="EMBL" id="SEF00463.1"/>
    </source>
</evidence>
<name>A0A1H5NFS8_9MICO</name>
<protein>
    <submittedName>
        <fullName evidence="1">Uncharacterized protein</fullName>
    </submittedName>
</protein>
<accession>A0A1H5NFS8</accession>
<proteinExistence type="predicted"/>
<dbReference type="STRING" id="648782.SAMN04488554_4297"/>
<dbReference type="OrthoDB" id="2570531at2"/>
<dbReference type="Gene3D" id="3.90.1200.10">
    <property type="match status" value="1"/>
</dbReference>
<reference evidence="2" key="1">
    <citation type="submission" date="2016-10" db="EMBL/GenBank/DDBJ databases">
        <authorList>
            <person name="Varghese N."/>
            <person name="Submissions S."/>
        </authorList>
    </citation>
    <scope>NUCLEOTIDE SEQUENCE [LARGE SCALE GENOMIC DNA]</scope>
    <source>
        <strain evidence="2">DSM 21368</strain>
    </source>
</reference>
<sequence length="321" mass="34510">MPTEAAEPRRRLTWDQLPDGVGALITERTGPVRSAVSQEGGYSPGMASVLTTAHGRLFVKVASARQNAHSVELYRKEAAVSVALRAVRNEVPAPAYRWSVETEIGDDTWVVLAFDAADGPGPRIPWQPAELTEALDLVAAVGQVPAPDDPAIQPLAEMVFDEWHTVSSDDEVRRRVLALDSSGWLAPRVADLAALADRWPEATDGTSLVHHDLRADNMVRAGGRLLAVDWPHARRGAPWVDLLGMMPSLALEGGGDPEEVFTAHPVGAAADPDAVTVAIAALTGMFLERSVQPPPPGIPHVRAFQRDQGLVGLRWLQGRMS</sequence>
<dbReference type="InterPro" id="IPR011009">
    <property type="entry name" value="Kinase-like_dom_sf"/>
</dbReference>
<dbReference type="Proteomes" id="UP000199220">
    <property type="component" value="Unassembled WGS sequence"/>
</dbReference>
<gene>
    <name evidence="1" type="ORF">SAMN04488554_4297</name>
</gene>
<dbReference type="EMBL" id="FNTX01000002">
    <property type="protein sequence ID" value="SEF00463.1"/>
    <property type="molecule type" value="Genomic_DNA"/>
</dbReference>
<keyword evidence="2" id="KW-1185">Reference proteome</keyword>
<dbReference type="SUPFAM" id="SSF56112">
    <property type="entry name" value="Protein kinase-like (PK-like)"/>
    <property type="match status" value="1"/>
</dbReference>
<organism evidence="1 2">
    <name type="scientific">Ruania alba</name>
    <dbReference type="NCBI Taxonomy" id="648782"/>
    <lineage>
        <taxon>Bacteria</taxon>
        <taxon>Bacillati</taxon>
        <taxon>Actinomycetota</taxon>
        <taxon>Actinomycetes</taxon>
        <taxon>Micrococcales</taxon>
        <taxon>Ruaniaceae</taxon>
        <taxon>Ruania</taxon>
    </lineage>
</organism>
<evidence type="ECO:0000313" key="2">
    <source>
        <dbReference type="Proteomes" id="UP000199220"/>
    </source>
</evidence>
<dbReference type="AlphaFoldDB" id="A0A1H5NFS8"/>